<gene>
    <name evidence="5" type="ORF">GCM10023321_44190</name>
</gene>
<keyword evidence="6" id="KW-1185">Reference proteome</keyword>
<dbReference type="PRINTS" id="PR00778">
    <property type="entry name" value="HTHARSR"/>
</dbReference>
<dbReference type="CDD" id="cd00090">
    <property type="entry name" value="HTH_ARSR"/>
    <property type="match status" value="1"/>
</dbReference>
<evidence type="ECO:0000256" key="3">
    <source>
        <dbReference type="ARBA" id="ARBA00023163"/>
    </source>
</evidence>
<protein>
    <submittedName>
        <fullName evidence="5">Metalloregulator ArsR/SmtB family transcription factor</fullName>
    </submittedName>
</protein>
<dbReference type="NCBIfam" id="NF033788">
    <property type="entry name" value="HTH_metalloreg"/>
    <property type="match status" value="1"/>
</dbReference>
<evidence type="ECO:0000313" key="5">
    <source>
        <dbReference type="EMBL" id="GAA5160839.1"/>
    </source>
</evidence>
<dbReference type="InterPro" id="IPR011991">
    <property type="entry name" value="ArsR-like_HTH"/>
</dbReference>
<evidence type="ECO:0000256" key="2">
    <source>
        <dbReference type="ARBA" id="ARBA00023125"/>
    </source>
</evidence>
<reference evidence="6" key="1">
    <citation type="journal article" date="2019" name="Int. J. Syst. Evol. Microbiol.">
        <title>The Global Catalogue of Microorganisms (GCM) 10K type strain sequencing project: providing services to taxonomists for standard genome sequencing and annotation.</title>
        <authorList>
            <consortium name="The Broad Institute Genomics Platform"/>
            <consortium name="The Broad Institute Genome Sequencing Center for Infectious Disease"/>
            <person name="Wu L."/>
            <person name="Ma J."/>
        </authorList>
    </citation>
    <scope>NUCLEOTIDE SEQUENCE [LARGE SCALE GENOMIC DNA]</scope>
    <source>
        <strain evidence="6">JCM 18303</strain>
    </source>
</reference>
<sequence>MLCVDVFQAVADPVRRELVEVLAGGERSAGELAEHAANRFGLTQPGTSKHLRALRDAGVVASRVDGKRRVYRLRPARVRELADWAERMTRFWDARLDALGAALERETGDPR</sequence>
<name>A0ABP9QF71_9PSEU</name>
<dbReference type="PANTHER" id="PTHR33154:SF33">
    <property type="entry name" value="TRANSCRIPTIONAL REPRESSOR SDPR"/>
    <property type="match status" value="1"/>
</dbReference>
<dbReference type="EMBL" id="BAABJP010000021">
    <property type="protein sequence ID" value="GAA5160839.1"/>
    <property type="molecule type" value="Genomic_DNA"/>
</dbReference>
<dbReference type="Pfam" id="PF12840">
    <property type="entry name" value="HTH_20"/>
    <property type="match status" value="1"/>
</dbReference>
<evidence type="ECO:0000259" key="4">
    <source>
        <dbReference type="PROSITE" id="PS50987"/>
    </source>
</evidence>
<organism evidence="5 6">
    <name type="scientific">Pseudonocardia eucalypti</name>
    <dbReference type="NCBI Taxonomy" id="648755"/>
    <lineage>
        <taxon>Bacteria</taxon>
        <taxon>Bacillati</taxon>
        <taxon>Actinomycetota</taxon>
        <taxon>Actinomycetes</taxon>
        <taxon>Pseudonocardiales</taxon>
        <taxon>Pseudonocardiaceae</taxon>
        <taxon>Pseudonocardia</taxon>
    </lineage>
</organism>
<dbReference type="PROSITE" id="PS50987">
    <property type="entry name" value="HTH_ARSR_2"/>
    <property type="match status" value="1"/>
</dbReference>
<accession>A0ABP9QF71</accession>
<dbReference type="InterPro" id="IPR036388">
    <property type="entry name" value="WH-like_DNA-bd_sf"/>
</dbReference>
<dbReference type="Proteomes" id="UP001428817">
    <property type="component" value="Unassembled WGS sequence"/>
</dbReference>
<dbReference type="SUPFAM" id="SSF46785">
    <property type="entry name" value="Winged helix' DNA-binding domain"/>
    <property type="match status" value="1"/>
</dbReference>
<dbReference type="InterPro" id="IPR051081">
    <property type="entry name" value="HTH_MetalResp_TranReg"/>
</dbReference>
<dbReference type="PANTHER" id="PTHR33154">
    <property type="entry name" value="TRANSCRIPTIONAL REGULATOR, ARSR FAMILY"/>
    <property type="match status" value="1"/>
</dbReference>
<evidence type="ECO:0000256" key="1">
    <source>
        <dbReference type="ARBA" id="ARBA00023015"/>
    </source>
</evidence>
<dbReference type="SMART" id="SM00418">
    <property type="entry name" value="HTH_ARSR"/>
    <property type="match status" value="1"/>
</dbReference>
<keyword evidence="1" id="KW-0805">Transcription regulation</keyword>
<comment type="caution">
    <text evidence="5">The sequence shown here is derived from an EMBL/GenBank/DDBJ whole genome shotgun (WGS) entry which is preliminary data.</text>
</comment>
<dbReference type="InterPro" id="IPR001845">
    <property type="entry name" value="HTH_ArsR_DNA-bd_dom"/>
</dbReference>
<keyword evidence="2" id="KW-0238">DNA-binding</keyword>
<dbReference type="InterPro" id="IPR036390">
    <property type="entry name" value="WH_DNA-bd_sf"/>
</dbReference>
<keyword evidence="3" id="KW-0804">Transcription</keyword>
<dbReference type="Gene3D" id="1.10.10.10">
    <property type="entry name" value="Winged helix-like DNA-binding domain superfamily/Winged helix DNA-binding domain"/>
    <property type="match status" value="1"/>
</dbReference>
<evidence type="ECO:0000313" key="6">
    <source>
        <dbReference type="Proteomes" id="UP001428817"/>
    </source>
</evidence>
<proteinExistence type="predicted"/>
<feature type="domain" description="HTH arsR-type" evidence="4">
    <location>
        <begin position="1"/>
        <end position="93"/>
    </location>
</feature>